<dbReference type="EMBL" id="JARYZI010000003">
    <property type="protein sequence ID" value="MDH8677813.1"/>
    <property type="molecule type" value="Genomic_DNA"/>
</dbReference>
<comment type="caution">
    <text evidence="4">The sequence shown here is derived from an EMBL/GenBank/DDBJ whole genome shotgun (WGS) entry which is preliminary data.</text>
</comment>
<dbReference type="NCBIfam" id="NF037995">
    <property type="entry name" value="TRAP_S1"/>
    <property type="match status" value="1"/>
</dbReference>
<sequence>MKNIRIYSLVILILSISVFVLVGCSNDTSVITIKLSHDLLENTPQHVGALAFKSEVETKSEGRIKVEIFPAGQLGSDVEVTEMMQLGTLQAGLVPTAKLSGFAPELQIVDLPFIFESRDIAYAVLDSEFKNTVFESLLEKKLKGIAFWESGFKQFTSNFDISSPNDLMNRKIRVMESPMLIEQYKMVGANPTPIDFSETYNALQQGVVEMQENPLVSIVNMKFYEVQDVLTMSNHGYLAYAFLLSKDFWDGLSETDQEIVESAAMNAAKVEREETIASEEVYLQTIKDSGTLVNEIDDAQRAAFINAWQPLKDDYTHILGADLMDQLDQAIKDAQQK</sequence>
<proteinExistence type="inferred from homology"/>
<reference evidence="4 5" key="1">
    <citation type="submission" date="2023-04" db="EMBL/GenBank/DDBJ databases">
        <title>Fusibacter bizertensis strain WBS, isolated from littoral bottom sediments of the Arctic seas - biochemical and genomic analysis.</title>
        <authorList>
            <person name="Brioukhanov A.L."/>
        </authorList>
    </citation>
    <scope>NUCLEOTIDE SEQUENCE [LARGE SCALE GENOMIC DNA]</scope>
    <source>
        <strain evidence="4 5">WBS</strain>
    </source>
</reference>
<dbReference type="InterPro" id="IPR004682">
    <property type="entry name" value="TRAP_DctP"/>
</dbReference>
<dbReference type="NCBIfam" id="TIGR00787">
    <property type="entry name" value="dctP"/>
    <property type="match status" value="1"/>
</dbReference>
<dbReference type="Gene3D" id="3.40.190.170">
    <property type="entry name" value="Bacterial extracellular solute-binding protein, family 7"/>
    <property type="match status" value="1"/>
</dbReference>
<protein>
    <submittedName>
        <fullName evidence="4">TRAP transporter substrate-binding protein</fullName>
    </submittedName>
</protein>
<dbReference type="CDD" id="cd13603">
    <property type="entry name" value="PBP2_TRAP_Siap_TeaA_like"/>
    <property type="match status" value="1"/>
</dbReference>
<dbReference type="PANTHER" id="PTHR33376">
    <property type="match status" value="1"/>
</dbReference>
<dbReference type="Pfam" id="PF03480">
    <property type="entry name" value="DctP"/>
    <property type="match status" value="1"/>
</dbReference>
<dbReference type="InterPro" id="IPR038404">
    <property type="entry name" value="TRAP_DctP_sf"/>
</dbReference>
<dbReference type="PANTHER" id="PTHR33376:SF7">
    <property type="entry name" value="C4-DICARBOXYLATE-BINDING PROTEIN DCTB"/>
    <property type="match status" value="1"/>
</dbReference>
<dbReference type="InterPro" id="IPR018389">
    <property type="entry name" value="DctP_fam"/>
</dbReference>
<keyword evidence="5" id="KW-1185">Reference proteome</keyword>
<organism evidence="4 5">
    <name type="scientific">Fusibacter bizertensis</name>
    <dbReference type="NCBI Taxonomy" id="1488331"/>
    <lineage>
        <taxon>Bacteria</taxon>
        <taxon>Bacillati</taxon>
        <taxon>Bacillota</taxon>
        <taxon>Clostridia</taxon>
        <taxon>Eubacteriales</taxon>
        <taxon>Eubacteriales Family XII. Incertae Sedis</taxon>
        <taxon>Fusibacter</taxon>
    </lineage>
</organism>
<gene>
    <name evidence="4" type="ORF">QE109_06625</name>
</gene>
<evidence type="ECO:0000256" key="1">
    <source>
        <dbReference type="ARBA" id="ARBA00009023"/>
    </source>
</evidence>
<dbReference type="PIRSF" id="PIRSF006470">
    <property type="entry name" value="DctB"/>
    <property type="match status" value="1"/>
</dbReference>
<dbReference type="PROSITE" id="PS51257">
    <property type="entry name" value="PROKAR_LIPOPROTEIN"/>
    <property type="match status" value="1"/>
</dbReference>
<evidence type="ECO:0000256" key="3">
    <source>
        <dbReference type="ARBA" id="ARBA00022729"/>
    </source>
</evidence>
<accession>A0ABT6NBM4</accession>
<evidence type="ECO:0000256" key="2">
    <source>
        <dbReference type="ARBA" id="ARBA00022448"/>
    </source>
</evidence>
<comment type="similarity">
    <text evidence="1">Belongs to the bacterial solute-binding protein 7 family.</text>
</comment>
<keyword evidence="2" id="KW-0813">Transport</keyword>
<evidence type="ECO:0000313" key="4">
    <source>
        <dbReference type="EMBL" id="MDH8677813.1"/>
    </source>
</evidence>
<dbReference type="RefSeq" id="WP_281093637.1">
    <property type="nucleotide sequence ID" value="NZ_JARYZI010000003.1"/>
</dbReference>
<name>A0ABT6NBM4_9FIRM</name>
<keyword evidence="3" id="KW-0732">Signal</keyword>
<evidence type="ECO:0000313" key="5">
    <source>
        <dbReference type="Proteomes" id="UP001158045"/>
    </source>
</evidence>
<dbReference type="Proteomes" id="UP001158045">
    <property type="component" value="Unassembled WGS sequence"/>
</dbReference>